<evidence type="ECO:0000313" key="3">
    <source>
        <dbReference type="EMBL" id="KRL91402.1"/>
    </source>
</evidence>
<dbReference type="Proteomes" id="UP000051036">
    <property type="component" value="Unassembled WGS sequence"/>
</dbReference>
<sequence length="121" mass="14437">MMVVGLIWLISPAKKPNLLYGYLSYLASVNKDSFKFAQKKASFYLLTFGAIQVILGLIIRWLNWDRFFLLWLLTFYLFIIFPIVWTEKSLKQFLIDRNELPHDYVDPDKVKHEKTKGFKDR</sequence>
<keyword evidence="2" id="KW-0472">Membrane</keyword>
<keyword evidence="2" id="KW-0812">Transmembrane</keyword>
<dbReference type="PATRIC" id="fig|1423763.3.peg.706"/>
<feature type="transmembrane region" description="Helical" evidence="2">
    <location>
        <begin position="68"/>
        <end position="85"/>
    </location>
</feature>
<accession>A0A0R1UIZ8</accession>
<dbReference type="AlphaFoldDB" id="A0A0R1UIZ8"/>
<evidence type="ECO:0000256" key="1">
    <source>
        <dbReference type="SAM" id="MobiDB-lite"/>
    </source>
</evidence>
<name>A0A0R1UIZ8_9LACO</name>
<dbReference type="EMBL" id="AZFM01000002">
    <property type="protein sequence ID" value="KRL91402.1"/>
    <property type="molecule type" value="Genomic_DNA"/>
</dbReference>
<keyword evidence="2" id="KW-1133">Transmembrane helix</keyword>
<gene>
    <name evidence="3" type="ORF">FC46_GL000702</name>
</gene>
<reference evidence="3 4" key="1">
    <citation type="journal article" date="2015" name="Genome Announc.">
        <title>Expanding the biotechnology potential of lactobacilli through comparative genomics of 213 strains and associated genera.</title>
        <authorList>
            <person name="Sun Z."/>
            <person name="Harris H.M."/>
            <person name="McCann A."/>
            <person name="Guo C."/>
            <person name="Argimon S."/>
            <person name="Zhang W."/>
            <person name="Yang X."/>
            <person name="Jeffery I.B."/>
            <person name="Cooney J.C."/>
            <person name="Kagawa T.F."/>
            <person name="Liu W."/>
            <person name="Song Y."/>
            <person name="Salvetti E."/>
            <person name="Wrobel A."/>
            <person name="Rasinkangas P."/>
            <person name="Parkhill J."/>
            <person name="Rea M.C."/>
            <person name="O'Sullivan O."/>
            <person name="Ritari J."/>
            <person name="Douillard F.P."/>
            <person name="Paul Ross R."/>
            <person name="Yang R."/>
            <person name="Briner A.E."/>
            <person name="Felis G.E."/>
            <person name="de Vos W.M."/>
            <person name="Barrangou R."/>
            <person name="Klaenhammer T.R."/>
            <person name="Caufield P.W."/>
            <person name="Cui Y."/>
            <person name="Zhang H."/>
            <person name="O'Toole P.W."/>
        </authorList>
    </citation>
    <scope>NUCLEOTIDE SEQUENCE [LARGE SCALE GENOMIC DNA]</scope>
    <source>
        <strain evidence="3 4">DSM 16043</strain>
    </source>
</reference>
<proteinExistence type="predicted"/>
<feature type="transmembrane region" description="Helical" evidence="2">
    <location>
        <begin position="41"/>
        <end position="62"/>
    </location>
</feature>
<dbReference type="STRING" id="1423763.FC46_GL000702"/>
<feature type="region of interest" description="Disordered" evidence="1">
    <location>
        <begin position="102"/>
        <end position="121"/>
    </location>
</feature>
<evidence type="ECO:0000256" key="2">
    <source>
        <dbReference type="SAM" id="Phobius"/>
    </source>
</evidence>
<organism evidence="3 4">
    <name type="scientific">Lactobacillus kalixensis DSM 16043</name>
    <dbReference type="NCBI Taxonomy" id="1423763"/>
    <lineage>
        <taxon>Bacteria</taxon>
        <taxon>Bacillati</taxon>
        <taxon>Bacillota</taxon>
        <taxon>Bacilli</taxon>
        <taxon>Lactobacillales</taxon>
        <taxon>Lactobacillaceae</taxon>
        <taxon>Lactobacillus</taxon>
    </lineage>
</organism>
<evidence type="ECO:0000313" key="4">
    <source>
        <dbReference type="Proteomes" id="UP000051036"/>
    </source>
</evidence>
<comment type="caution">
    <text evidence="3">The sequence shown here is derived from an EMBL/GenBank/DDBJ whole genome shotgun (WGS) entry which is preliminary data.</text>
</comment>
<keyword evidence="4" id="KW-1185">Reference proteome</keyword>
<protein>
    <submittedName>
        <fullName evidence="3">Integral membrane protein</fullName>
    </submittedName>
</protein>